<sequence length="234" mass="26806">MQHAGSGVCGRWRAVARRLAPPFRSRRRDLGPSGSCGWFTRDSGDHAGLCTYNSLGGLKDEKKTGRNVPRVATTTTLLSVRSFLQTNSLSRLLFSFPIKFLVFLISLTTYICVSRLACRCITGSLVLCWMFCMLIANHRTIIKSKYAINILFDCCSASRVLCTYNRLNLLRQCIAYFYSNVYMKLYFFLVVTFEVYYSRCLRNDVKSKINEDPFPPAASINYENGLYKKLFYRT</sequence>
<keyword evidence="1" id="KW-1133">Transmembrane helix</keyword>
<dbReference type="AlphaFoldDB" id="A0A195BCB6"/>
<keyword evidence="1" id="KW-0812">Transmembrane</keyword>
<feature type="transmembrane region" description="Helical" evidence="1">
    <location>
        <begin position="92"/>
        <end position="113"/>
    </location>
</feature>
<keyword evidence="1" id="KW-0472">Membrane</keyword>
<evidence type="ECO:0000313" key="3">
    <source>
        <dbReference type="Proteomes" id="UP000078540"/>
    </source>
</evidence>
<protein>
    <submittedName>
        <fullName evidence="2">Uncharacterized protein</fullName>
    </submittedName>
</protein>
<reference evidence="2 3" key="1">
    <citation type="submission" date="2015-09" db="EMBL/GenBank/DDBJ databases">
        <title>Atta colombica WGS genome.</title>
        <authorList>
            <person name="Nygaard S."/>
            <person name="Hu H."/>
            <person name="Boomsma J."/>
            <person name="Zhang G."/>
        </authorList>
    </citation>
    <scope>NUCLEOTIDE SEQUENCE [LARGE SCALE GENOMIC DNA]</scope>
    <source>
        <strain evidence="2">Treedump-2</strain>
        <tissue evidence="2">Whole body</tissue>
    </source>
</reference>
<feature type="transmembrane region" description="Helical" evidence="1">
    <location>
        <begin position="120"/>
        <end position="136"/>
    </location>
</feature>
<feature type="transmembrane region" description="Helical" evidence="1">
    <location>
        <begin position="175"/>
        <end position="197"/>
    </location>
</feature>
<evidence type="ECO:0000256" key="1">
    <source>
        <dbReference type="SAM" id="Phobius"/>
    </source>
</evidence>
<dbReference type="EMBL" id="KQ976528">
    <property type="protein sequence ID" value="KYM81840.1"/>
    <property type="molecule type" value="Genomic_DNA"/>
</dbReference>
<keyword evidence="3" id="KW-1185">Reference proteome</keyword>
<organism evidence="2 3">
    <name type="scientific">Atta colombica</name>
    <dbReference type="NCBI Taxonomy" id="520822"/>
    <lineage>
        <taxon>Eukaryota</taxon>
        <taxon>Metazoa</taxon>
        <taxon>Ecdysozoa</taxon>
        <taxon>Arthropoda</taxon>
        <taxon>Hexapoda</taxon>
        <taxon>Insecta</taxon>
        <taxon>Pterygota</taxon>
        <taxon>Neoptera</taxon>
        <taxon>Endopterygota</taxon>
        <taxon>Hymenoptera</taxon>
        <taxon>Apocrita</taxon>
        <taxon>Aculeata</taxon>
        <taxon>Formicoidea</taxon>
        <taxon>Formicidae</taxon>
        <taxon>Myrmicinae</taxon>
        <taxon>Atta</taxon>
    </lineage>
</organism>
<proteinExistence type="predicted"/>
<dbReference type="Proteomes" id="UP000078540">
    <property type="component" value="Unassembled WGS sequence"/>
</dbReference>
<evidence type="ECO:0000313" key="2">
    <source>
        <dbReference type="EMBL" id="KYM81840.1"/>
    </source>
</evidence>
<name>A0A195BCB6_9HYME</name>
<accession>A0A195BCB6</accession>
<gene>
    <name evidence="2" type="ORF">ALC53_07632</name>
</gene>